<evidence type="ECO:0000313" key="3">
    <source>
        <dbReference type="EMBL" id="MFM0002413.1"/>
    </source>
</evidence>
<keyword evidence="1" id="KW-1133">Transmembrane helix</keyword>
<comment type="caution">
    <text evidence="3">The sequence shown here is derived from an EMBL/GenBank/DDBJ whole genome shotgun (WGS) entry which is preliminary data.</text>
</comment>
<name>A0ABW9AQB7_9BURK</name>
<feature type="domain" description="HTH luxR-type" evidence="2">
    <location>
        <begin position="2"/>
        <end position="31"/>
    </location>
</feature>
<dbReference type="Proteomes" id="UP001629230">
    <property type="component" value="Unassembled WGS sequence"/>
</dbReference>
<reference evidence="3 4" key="1">
    <citation type="journal article" date="2024" name="Chem. Sci.">
        <title>Discovery of megapolipeptins by genome mining of a Burkholderiales bacteria collection.</title>
        <authorList>
            <person name="Paulo B.S."/>
            <person name="Recchia M.J.J."/>
            <person name="Lee S."/>
            <person name="Fergusson C.H."/>
            <person name="Romanowski S.B."/>
            <person name="Hernandez A."/>
            <person name="Krull N."/>
            <person name="Liu D.Y."/>
            <person name="Cavanagh H."/>
            <person name="Bos A."/>
            <person name="Gray C.A."/>
            <person name="Murphy B.T."/>
            <person name="Linington R.G."/>
            <person name="Eustaquio A.S."/>
        </authorList>
    </citation>
    <scope>NUCLEOTIDE SEQUENCE [LARGE SCALE GENOMIC DNA]</scope>
    <source>
        <strain evidence="3 4">RL17-350-BIC-A</strain>
    </source>
</reference>
<dbReference type="EMBL" id="JAQQEZ010000009">
    <property type="protein sequence ID" value="MFM0002413.1"/>
    <property type="molecule type" value="Genomic_DNA"/>
</dbReference>
<dbReference type="InterPro" id="IPR036388">
    <property type="entry name" value="WH-like_DNA-bd_sf"/>
</dbReference>
<keyword evidence="4" id="KW-1185">Reference proteome</keyword>
<keyword evidence="1" id="KW-0472">Membrane</keyword>
<organism evidence="3 4">
    <name type="scientific">Paraburkholderia dipogonis</name>
    <dbReference type="NCBI Taxonomy" id="1211383"/>
    <lineage>
        <taxon>Bacteria</taxon>
        <taxon>Pseudomonadati</taxon>
        <taxon>Pseudomonadota</taxon>
        <taxon>Betaproteobacteria</taxon>
        <taxon>Burkholderiales</taxon>
        <taxon>Burkholderiaceae</taxon>
        <taxon>Paraburkholderia</taxon>
    </lineage>
</organism>
<dbReference type="InterPro" id="IPR016032">
    <property type="entry name" value="Sig_transdc_resp-reg_C-effctor"/>
</dbReference>
<accession>A0ABW9AQB7</accession>
<evidence type="ECO:0000259" key="2">
    <source>
        <dbReference type="Pfam" id="PF00196"/>
    </source>
</evidence>
<sequence>MARQLDVSPATAKVHRRNLYWKLTISSPATLFLLIMGEE</sequence>
<dbReference type="Gene3D" id="1.10.10.10">
    <property type="entry name" value="Winged helix-like DNA-binding domain superfamily/Winged helix DNA-binding domain"/>
    <property type="match status" value="1"/>
</dbReference>
<evidence type="ECO:0000256" key="1">
    <source>
        <dbReference type="SAM" id="Phobius"/>
    </source>
</evidence>
<proteinExistence type="predicted"/>
<dbReference type="InterPro" id="IPR000792">
    <property type="entry name" value="Tscrpt_reg_LuxR_C"/>
</dbReference>
<protein>
    <submittedName>
        <fullName evidence="3">LuxR C-terminal-related transcriptional regulator</fullName>
    </submittedName>
</protein>
<dbReference type="Pfam" id="PF00196">
    <property type="entry name" value="GerE"/>
    <property type="match status" value="1"/>
</dbReference>
<keyword evidence="1" id="KW-0812">Transmembrane</keyword>
<dbReference type="SUPFAM" id="SSF46894">
    <property type="entry name" value="C-terminal effector domain of the bipartite response regulators"/>
    <property type="match status" value="1"/>
</dbReference>
<feature type="transmembrane region" description="Helical" evidence="1">
    <location>
        <begin position="20"/>
        <end position="37"/>
    </location>
</feature>
<gene>
    <name evidence="3" type="ORF">PQR57_15440</name>
</gene>
<evidence type="ECO:0000313" key="4">
    <source>
        <dbReference type="Proteomes" id="UP001629230"/>
    </source>
</evidence>
<dbReference type="RefSeq" id="WP_408177896.1">
    <property type="nucleotide sequence ID" value="NZ_JAQQEZ010000009.1"/>
</dbReference>